<gene>
    <name evidence="4" type="ORF">TKK_013059</name>
</gene>
<evidence type="ECO:0000256" key="1">
    <source>
        <dbReference type="PROSITE-ProRule" id="PRU00047"/>
    </source>
</evidence>
<organism evidence="4 5">
    <name type="scientific">Trichogramma kaykai</name>
    <dbReference type="NCBI Taxonomy" id="54128"/>
    <lineage>
        <taxon>Eukaryota</taxon>
        <taxon>Metazoa</taxon>
        <taxon>Ecdysozoa</taxon>
        <taxon>Arthropoda</taxon>
        <taxon>Hexapoda</taxon>
        <taxon>Insecta</taxon>
        <taxon>Pterygota</taxon>
        <taxon>Neoptera</taxon>
        <taxon>Endopterygota</taxon>
        <taxon>Hymenoptera</taxon>
        <taxon>Apocrita</taxon>
        <taxon>Proctotrupomorpha</taxon>
        <taxon>Chalcidoidea</taxon>
        <taxon>Trichogrammatidae</taxon>
        <taxon>Trichogramma</taxon>
    </lineage>
</organism>
<evidence type="ECO:0000259" key="3">
    <source>
        <dbReference type="PROSITE" id="PS50158"/>
    </source>
</evidence>
<sequence length="238" mass="26415">MTDDSYATAWSLLEGRFENRRLLVQDHLSALRSLKPIHEDSVKALQHLMDTLGRHRDQLRTLNRPVDAWDDWFVSIAALCMDGSTQKAWEAELDRLDAADQPGSSRKGDHLASFAALTDFLGSRCRMAAACSSSTLSTNKPPAPTGADQSARAYVTSQPTSRDCPQCHGDHYIGHCTDFATLEPQERRARVARYRLCFNCLRPGHTTRTCPSQSTCQICHAGHHTLLHDSPSKRPGSS</sequence>
<proteinExistence type="predicted"/>
<dbReference type="EMBL" id="JBJJXI010000106">
    <property type="protein sequence ID" value="KAL3392226.1"/>
    <property type="molecule type" value="Genomic_DNA"/>
</dbReference>
<accession>A0ABD2WH10</accession>
<feature type="region of interest" description="Disordered" evidence="2">
    <location>
        <begin position="134"/>
        <end position="154"/>
    </location>
</feature>
<dbReference type="InterPro" id="IPR036875">
    <property type="entry name" value="Znf_CCHC_sf"/>
</dbReference>
<dbReference type="GO" id="GO:0008270">
    <property type="term" value="F:zinc ion binding"/>
    <property type="evidence" value="ECO:0007669"/>
    <property type="project" value="UniProtKB-KW"/>
</dbReference>
<feature type="domain" description="CCHC-type" evidence="3">
    <location>
        <begin position="197"/>
        <end position="212"/>
    </location>
</feature>
<comment type="caution">
    <text evidence="4">The sequence shown here is derived from an EMBL/GenBank/DDBJ whole genome shotgun (WGS) entry which is preliminary data.</text>
</comment>
<evidence type="ECO:0000256" key="2">
    <source>
        <dbReference type="SAM" id="MobiDB-lite"/>
    </source>
</evidence>
<dbReference type="Pfam" id="PF03564">
    <property type="entry name" value="DUF1759"/>
    <property type="match status" value="1"/>
</dbReference>
<keyword evidence="1" id="KW-0479">Metal-binding</keyword>
<keyword evidence="1" id="KW-0862">Zinc</keyword>
<dbReference type="InterPro" id="IPR005312">
    <property type="entry name" value="DUF1759"/>
</dbReference>
<dbReference type="Gene3D" id="4.10.60.10">
    <property type="entry name" value="Zinc finger, CCHC-type"/>
    <property type="match status" value="1"/>
</dbReference>
<keyword evidence="1" id="KW-0863">Zinc-finger</keyword>
<evidence type="ECO:0000313" key="5">
    <source>
        <dbReference type="Proteomes" id="UP001627154"/>
    </source>
</evidence>
<reference evidence="4 5" key="1">
    <citation type="journal article" date="2024" name="bioRxiv">
        <title>A reference genome for Trichogramma kaykai: A tiny desert-dwelling parasitoid wasp with competing sex-ratio distorters.</title>
        <authorList>
            <person name="Culotta J."/>
            <person name="Lindsey A.R."/>
        </authorList>
    </citation>
    <scope>NUCLEOTIDE SEQUENCE [LARGE SCALE GENOMIC DNA]</scope>
    <source>
        <strain evidence="4 5">KSX58</strain>
    </source>
</reference>
<keyword evidence="5" id="KW-1185">Reference proteome</keyword>
<dbReference type="SUPFAM" id="SSF57756">
    <property type="entry name" value="Retrovirus zinc finger-like domains"/>
    <property type="match status" value="1"/>
</dbReference>
<dbReference type="PROSITE" id="PS50158">
    <property type="entry name" value="ZF_CCHC"/>
    <property type="match status" value="1"/>
</dbReference>
<dbReference type="InterPro" id="IPR001878">
    <property type="entry name" value="Znf_CCHC"/>
</dbReference>
<protein>
    <recommendedName>
        <fullName evidence="3">CCHC-type domain-containing protein</fullName>
    </recommendedName>
</protein>
<dbReference type="Proteomes" id="UP001627154">
    <property type="component" value="Unassembled WGS sequence"/>
</dbReference>
<dbReference type="AlphaFoldDB" id="A0ABD2WH10"/>
<name>A0ABD2WH10_9HYME</name>
<evidence type="ECO:0000313" key="4">
    <source>
        <dbReference type="EMBL" id="KAL3392226.1"/>
    </source>
</evidence>
<dbReference type="PANTHER" id="PTHR47331">
    <property type="entry name" value="PHD-TYPE DOMAIN-CONTAINING PROTEIN"/>
    <property type="match status" value="1"/>
</dbReference>
<dbReference type="PANTHER" id="PTHR47331:SF1">
    <property type="entry name" value="GAG-LIKE PROTEIN"/>
    <property type="match status" value="1"/>
</dbReference>